<feature type="region of interest" description="Disordered" evidence="1">
    <location>
        <begin position="601"/>
        <end position="625"/>
    </location>
</feature>
<feature type="compositionally biased region" description="Low complexity" evidence="1">
    <location>
        <begin position="41"/>
        <end position="52"/>
    </location>
</feature>
<evidence type="ECO:0000313" key="3">
    <source>
        <dbReference type="Proteomes" id="UP001302812"/>
    </source>
</evidence>
<proteinExistence type="predicted"/>
<evidence type="ECO:0000313" key="2">
    <source>
        <dbReference type="EMBL" id="KAK4114122.1"/>
    </source>
</evidence>
<evidence type="ECO:0000256" key="1">
    <source>
        <dbReference type="SAM" id="MobiDB-lite"/>
    </source>
</evidence>
<dbReference type="RefSeq" id="XP_064671692.1">
    <property type="nucleotide sequence ID" value="XM_064814790.1"/>
</dbReference>
<feature type="region of interest" description="Disordered" evidence="1">
    <location>
        <begin position="712"/>
        <end position="735"/>
    </location>
</feature>
<comment type="caution">
    <text evidence="2">The sequence shown here is derived from an EMBL/GenBank/DDBJ whole genome shotgun (WGS) entry which is preliminary data.</text>
</comment>
<feature type="compositionally biased region" description="Polar residues" evidence="1">
    <location>
        <begin position="314"/>
        <end position="325"/>
    </location>
</feature>
<feature type="compositionally biased region" description="Pro residues" evidence="1">
    <location>
        <begin position="96"/>
        <end position="112"/>
    </location>
</feature>
<accession>A0AAN6TGQ1</accession>
<feature type="compositionally biased region" description="Low complexity" evidence="1">
    <location>
        <begin position="417"/>
        <end position="437"/>
    </location>
</feature>
<name>A0AAN6TGQ1_9PEZI</name>
<protein>
    <submittedName>
        <fullName evidence="2">Uncharacterized protein</fullName>
    </submittedName>
</protein>
<feature type="compositionally biased region" description="Polar residues" evidence="1">
    <location>
        <begin position="166"/>
        <end position="189"/>
    </location>
</feature>
<feature type="compositionally biased region" description="Polar residues" evidence="1">
    <location>
        <begin position="278"/>
        <end position="290"/>
    </location>
</feature>
<feature type="region of interest" description="Disordered" evidence="1">
    <location>
        <begin position="1"/>
        <end position="191"/>
    </location>
</feature>
<dbReference type="Proteomes" id="UP001302812">
    <property type="component" value="Unassembled WGS sequence"/>
</dbReference>
<feature type="compositionally biased region" description="Pro residues" evidence="1">
    <location>
        <begin position="332"/>
        <end position="356"/>
    </location>
</feature>
<dbReference type="EMBL" id="MU853337">
    <property type="protein sequence ID" value="KAK4114122.1"/>
    <property type="molecule type" value="Genomic_DNA"/>
</dbReference>
<organism evidence="2 3">
    <name type="scientific">Canariomyces notabilis</name>
    <dbReference type="NCBI Taxonomy" id="2074819"/>
    <lineage>
        <taxon>Eukaryota</taxon>
        <taxon>Fungi</taxon>
        <taxon>Dikarya</taxon>
        <taxon>Ascomycota</taxon>
        <taxon>Pezizomycotina</taxon>
        <taxon>Sordariomycetes</taxon>
        <taxon>Sordariomycetidae</taxon>
        <taxon>Sordariales</taxon>
        <taxon>Chaetomiaceae</taxon>
        <taxon>Canariomyces</taxon>
    </lineage>
</organism>
<reference evidence="2" key="2">
    <citation type="submission" date="2023-05" db="EMBL/GenBank/DDBJ databases">
        <authorList>
            <consortium name="Lawrence Berkeley National Laboratory"/>
            <person name="Steindorff A."/>
            <person name="Hensen N."/>
            <person name="Bonometti L."/>
            <person name="Westerberg I."/>
            <person name="Brannstrom I.O."/>
            <person name="Guillou S."/>
            <person name="Cros-Aarteil S."/>
            <person name="Calhoun S."/>
            <person name="Haridas S."/>
            <person name="Kuo A."/>
            <person name="Mondo S."/>
            <person name="Pangilinan J."/>
            <person name="Riley R."/>
            <person name="Labutti K."/>
            <person name="Andreopoulos B."/>
            <person name="Lipzen A."/>
            <person name="Chen C."/>
            <person name="Yanf M."/>
            <person name="Daum C."/>
            <person name="Ng V."/>
            <person name="Clum A."/>
            <person name="Ohm R."/>
            <person name="Martin F."/>
            <person name="Silar P."/>
            <person name="Natvig D."/>
            <person name="Lalanne C."/>
            <person name="Gautier V."/>
            <person name="Ament-Velasquez S.L."/>
            <person name="Kruys A."/>
            <person name="Hutchinson M.I."/>
            <person name="Powell A.J."/>
            <person name="Barry K."/>
            <person name="Miller A.N."/>
            <person name="Grigoriev I.V."/>
            <person name="Debuchy R."/>
            <person name="Gladieux P."/>
            <person name="Thoren M.H."/>
            <person name="Johannesson H."/>
        </authorList>
    </citation>
    <scope>NUCLEOTIDE SEQUENCE</scope>
    <source>
        <strain evidence="2">CBS 508.74</strain>
    </source>
</reference>
<dbReference type="AlphaFoldDB" id="A0AAN6TGQ1"/>
<feature type="compositionally biased region" description="Polar residues" evidence="1">
    <location>
        <begin position="495"/>
        <end position="507"/>
    </location>
</feature>
<feature type="compositionally biased region" description="Pro residues" evidence="1">
    <location>
        <begin position="127"/>
        <end position="141"/>
    </location>
</feature>
<sequence length="735" mass="77225">MMETATLQPPKSGRSRFSKALPAPPSLPAFDFESTEGVKSQLDLPQLPQVPQISQKGLPILQSDTRLGPLPPPKQSSDRVGDGESAMATAAKPLNSPLPPLPSKFAAPPPMSIPRRRPVPSSASVPVPTPSPAPAPAPASAPAPISIPTLAPPEGTPSPGGSFSSLLSAYSNHSADSTPQSSTNSTNDIVSPKEYTVLFSTLDAQNDNGKYKAYTPPALSDQSHNAQEHDANATQTLEAHSEELPPPPPLKDPQRGFGRPQTPTGLRTQTPLPPPPVQTASPVGNASPQEQLWRRRSLKADKNIAVPELKLVSSHGSTAASAQDLSQRDLGAPPPQSTTPPPGQPQASVPNPPTEAPPRGANTGLPGRNIRPVVSSEQPASRSEPPSMGQAASCIKERFESRKHVVGGDATASGREAQALDASATSNAAASLPVVSPLSPPRLPSPENGTNDVKRPGPDTVVSPLSPAALSEMPADSVSAVANNTAGAPQAQIRHAQSSPALAQGPTNPGLAVRAPIGLPTSPAPNRERGGDVAAAPVRASPKGSNDVQAVYAGTRRGSAGTAEMQSLNWDPKPISETGSIETVKPMFRRPDIFVPIEELPLKEPDPNQPDTTDNPGAARFPRNWYTPLPPDQILDARPLEEKHFRCLTNHRYMTRSRQRTNPIACRTCGHKDRYAECFICSACHLNVCPGCNELLRRSKGDLGRVLGQIKEKQAAGPARPHAADESATASILEE</sequence>
<feature type="region of interest" description="Disordered" evidence="1">
    <location>
        <begin position="207"/>
        <end position="547"/>
    </location>
</feature>
<dbReference type="GeneID" id="89938915"/>
<gene>
    <name evidence="2" type="ORF">N656DRAFT_777274</name>
</gene>
<keyword evidence="3" id="KW-1185">Reference proteome</keyword>
<reference evidence="2" key="1">
    <citation type="journal article" date="2023" name="Mol. Phylogenet. Evol.">
        <title>Genome-scale phylogeny and comparative genomics of the fungal order Sordariales.</title>
        <authorList>
            <person name="Hensen N."/>
            <person name="Bonometti L."/>
            <person name="Westerberg I."/>
            <person name="Brannstrom I.O."/>
            <person name="Guillou S."/>
            <person name="Cros-Aarteil S."/>
            <person name="Calhoun S."/>
            <person name="Haridas S."/>
            <person name="Kuo A."/>
            <person name="Mondo S."/>
            <person name="Pangilinan J."/>
            <person name="Riley R."/>
            <person name="LaButti K."/>
            <person name="Andreopoulos B."/>
            <person name="Lipzen A."/>
            <person name="Chen C."/>
            <person name="Yan M."/>
            <person name="Daum C."/>
            <person name="Ng V."/>
            <person name="Clum A."/>
            <person name="Steindorff A."/>
            <person name="Ohm R.A."/>
            <person name="Martin F."/>
            <person name="Silar P."/>
            <person name="Natvig D.O."/>
            <person name="Lalanne C."/>
            <person name="Gautier V."/>
            <person name="Ament-Velasquez S.L."/>
            <person name="Kruys A."/>
            <person name="Hutchinson M.I."/>
            <person name="Powell A.J."/>
            <person name="Barry K."/>
            <person name="Miller A.N."/>
            <person name="Grigoriev I.V."/>
            <person name="Debuchy R."/>
            <person name="Gladieux P."/>
            <person name="Hiltunen Thoren M."/>
            <person name="Johannesson H."/>
        </authorList>
    </citation>
    <scope>NUCLEOTIDE SEQUENCE</scope>
    <source>
        <strain evidence="2">CBS 508.74</strain>
    </source>
</reference>
<feature type="compositionally biased region" description="Low complexity" evidence="1">
    <location>
        <begin position="259"/>
        <end position="270"/>
    </location>
</feature>